<dbReference type="SUPFAM" id="SSF53649">
    <property type="entry name" value="Alkaline phosphatase-like"/>
    <property type="match status" value="1"/>
</dbReference>
<reference evidence="11" key="1">
    <citation type="submission" date="2016-04" db="EMBL/GenBank/DDBJ databases">
        <authorList>
            <person name="Evans L.H."/>
            <person name="Alamgir A."/>
            <person name="Owens N."/>
            <person name="Weber N.D."/>
            <person name="Virtaneva K."/>
            <person name="Barbian K."/>
            <person name="Babar A."/>
            <person name="Rosenke K."/>
        </authorList>
    </citation>
    <scope>NUCLEOTIDE SEQUENCE</scope>
    <source>
        <strain evidence="11">86-1</strain>
    </source>
</reference>
<keyword evidence="2" id="KW-1003">Cell membrane</keyword>
<keyword evidence="7" id="KW-0479">Metal-binding</keyword>
<evidence type="ECO:0000256" key="4">
    <source>
        <dbReference type="ARBA" id="ARBA00022989"/>
    </source>
</evidence>
<evidence type="ECO:0000256" key="3">
    <source>
        <dbReference type="ARBA" id="ARBA00022692"/>
    </source>
</evidence>
<feature type="transmembrane region" description="Helical" evidence="9">
    <location>
        <begin position="64"/>
        <end position="85"/>
    </location>
</feature>
<feature type="transmembrane region" description="Helical" evidence="9">
    <location>
        <begin position="187"/>
        <end position="205"/>
    </location>
</feature>
<dbReference type="InterPro" id="IPR012160">
    <property type="entry name" value="LtaS-like"/>
</dbReference>
<dbReference type="AlphaFoldDB" id="A0A212JSB6"/>
<dbReference type="PIRSF" id="PIRSF005091">
    <property type="entry name" value="Mmb_sulf_HI1246"/>
    <property type="match status" value="1"/>
</dbReference>
<dbReference type="PANTHER" id="PTHR47371">
    <property type="entry name" value="LIPOTEICHOIC ACID SYNTHASE"/>
    <property type="match status" value="1"/>
</dbReference>
<keyword evidence="3 9" id="KW-0812">Transmembrane</keyword>
<dbReference type="Gene3D" id="3.40.720.10">
    <property type="entry name" value="Alkaline Phosphatase, subunit A"/>
    <property type="match status" value="1"/>
</dbReference>
<feature type="active site" evidence="6">
    <location>
        <position position="340"/>
    </location>
</feature>
<evidence type="ECO:0000256" key="7">
    <source>
        <dbReference type="PIRSR" id="PIRSR005091-2"/>
    </source>
</evidence>
<dbReference type="Gene3D" id="3.30.1120.80">
    <property type="match status" value="1"/>
</dbReference>
<gene>
    <name evidence="11" type="ORF">KL86DYS1_30232</name>
</gene>
<dbReference type="PANTHER" id="PTHR47371:SF3">
    <property type="entry name" value="PHOSPHOGLYCEROL TRANSFERASE I"/>
    <property type="match status" value="1"/>
</dbReference>
<feature type="domain" description="Sulfatase N-terminal" evidence="10">
    <location>
        <begin position="295"/>
        <end position="570"/>
    </location>
</feature>
<evidence type="ECO:0000259" key="10">
    <source>
        <dbReference type="Pfam" id="PF00884"/>
    </source>
</evidence>
<keyword evidence="7" id="KW-0464">Manganese</keyword>
<dbReference type="RefSeq" id="WP_296941960.1">
    <property type="nucleotide sequence ID" value="NZ_LT599032.1"/>
</dbReference>
<comment type="subcellular location">
    <subcellularLocation>
        <location evidence="1">Cell membrane</location>
        <topology evidence="1">Multi-pass membrane protein</topology>
    </subcellularLocation>
</comment>
<dbReference type="InterPro" id="IPR017850">
    <property type="entry name" value="Alkaline_phosphatase_core_sf"/>
</dbReference>
<organism evidence="11">
    <name type="scientific">uncultured Dysgonomonas sp</name>
    <dbReference type="NCBI Taxonomy" id="206096"/>
    <lineage>
        <taxon>Bacteria</taxon>
        <taxon>Pseudomonadati</taxon>
        <taxon>Bacteroidota</taxon>
        <taxon>Bacteroidia</taxon>
        <taxon>Bacteroidales</taxon>
        <taxon>Dysgonomonadaceae</taxon>
        <taxon>Dysgonomonas</taxon>
        <taxon>environmental samples</taxon>
    </lineage>
</organism>
<evidence type="ECO:0000256" key="8">
    <source>
        <dbReference type="PIRSR" id="PIRSR005091-3"/>
    </source>
</evidence>
<dbReference type="InterPro" id="IPR050448">
    <property type="entry name" value="OpgB/LTA_synthase_biosynth"/>
</dbReference>
<feature type="binding site" evidence="8">
    <location>
        <position position="303"/>
    </location>
    <ligand>
        <name>Mn(2+)</name>
        <dbReference type="ChEBI" id="CHEBI:29035"/>
    </ligand>
</feature>
<evidence type="ECO:0000313" key="11">
    <source>
        <dbReference type="EMBL" id="SBW02238.1"/>
    </source>
</evidence>
<evidence type="ECO:0000256" key="2">
    <source>
        <dbReference type="ARBA" id="ARBA00022475"/>
    </source>
</evidence>
<evidence type="ECO:0000256" key="9">
    <source>
        <dbReference type="SAM" id="Phobius"/>
    </source>
</evidence>
<feature type="binding site" evidence="8">
    <location>
        <position position="340"/>
    </location>
    <ligand>
        <name>Mn(2+)</name>
        <dbReference type="ChEBI" id="CHEBI:29035"/>
    </ligand>
</feature>
<feature type="binding site" evidence="7">
    <location>
        <position position="466"/>
    </location>
    <ligand>
        <name>substrate</name>
    </ligand>
</feature>
<dbReference type="GO" id="GO:0005886">
    <property type="term" value="C:plasma membrane"/>
    <property type="evidence" value="ECO:0007669"/>
    <property type="project" value="UniProtKB-SubCell"/>
</dbReference>
<accession>A0A212JSB6</accession>
<sequence>MDLKKYLTNLYPIIAYIFKIHLLVLLIFLIIRLILLFTNWHNVEYVDRESIAGAFRLGLYIDNIPVACISTLAIIFACCLSFFGANRKIFRCCFNTYYIGIYAVIIGFTIADIPYFNFFFKHLDVSILAWLSNDTEGYQMILAESSYYKYFALFFITVLLFGLCVVYFSKKWKNYNADDSVNSKLKIAKYVLIPIVLLAVCYTGVTKKQRFVYPITLWTPYLGSSSFTNELTVSPVYNFWLSMIVPQYKDREVNHLISLDDSFELIKKDFVYLDFIEDDSRIRRRVTSVEDEITPNIVLVIMEAMSSYFITETPRLTPTLNGLISKSYYFKNIYSQAIHTNQGTFSSLYGIPSLFDRVIMDNRVATGGSNAVPLPLCEGLPYNLNKKGYVSSFYLAHEKAYNNMDMFFSLNGYEMKNLHSRENYPPSEYVSPWGVNDGYLFKYAANTLGNTDGQPFFGGILTISNHPDYIIPDEFKYISKNDSEQAVFYSDQCIKQFMNDAAKHDWFNNTIFVFVADHGRLEGQALYEMPLSFNHVPLIIYSPLFDDAPKIIDTYGGQIDIFPTVMGLLNMDYENNSLGIDLMKETRPYAVFSSDDKLGCVDDNFLYCYNTLSKQEYLYDYKANNPQNIASAHQEAFDSMRVYASATVQVTNYLLKNQLLRKKQGEN</sequence>
<dbReference type="CDD" id="cd16015">
    <property type="entry name" value="LTA_synthase"/>
    <property type="match status" value="1"/>
</dbReference>
<evidence type="ECO:0000256" key="1">
    <source>
        <dbReference type="ARBA" id="ARBA00004651"/>
    </source>
</evidence>
<evidence type="ECO:0000256" key="5">
    <source>
        <dbReference type="ARBA" id="ARBA00023136"/>
    </source>
</evidence>
<feature type="transmembrane region" description="Helical" evidence="9">
    <location>
        <begin position="97"/>
        <end position="116"/>
    </location>
</feature>
<dbReference type="GO" id="GO:0046872">
    <property type="term" value="F:metal ion binding"/>
    <property type="evidence" value="ECO:0007669"/>
    <property type="project" value="UniProtKB-KW"/>
</dbReference>
<feature type="binding site" evidence="8">
    <location>
        <position position="518"/>
    </location>
    <ligand>
        <name>Mn(2+)</name>
        <dbReference type="ChEBI" id="CHEBI:29035"/>
    </ligand>
</feature>
<proteinExistence type="predicted"/>
<protein>
    <recommendedName>
        <fullName evidence="10">Sulfatase N-terminal domain-containing protein</fullName>
    </recommendedName>
</protein>
<feature type="transmembrane region" description="Helical" evidence="9">
    <location>
        <begin position="147"/>
        <end position="167"/>
    </location>
</feature>
<evidence type="ECO:0000256" key="6">
    <source>
        <dbReference type="PIRSR" id="PIRSR005091-1"/>
    </source>
</evidence>
<dbReference type="Pfam" id="PF00884">
    <property type="entry name" value="Sulfatase"/>
    <property type="match status" value="1"/>
</dbReference>
<keyword evidence="5 9" id="KW-0472">Membrane</keyword>
<feature type="binding site" evidence="8">
    <location>
        <position position="517"/>
    </location>
    <ligand>
        <name>Mn(2+)</name>
        <dbReference type="ChEBI" id="CHEBI:29035"/>
    </ligand>
</feature>
<dbReference type="InterPro" id="IPR000917">
    <property type="entry name" value="Sulfatase_N"/>
</dbReference>
<keyword evidence="4 9" id="KW-1133">Transmembrane helix</keyword>
<feature type="transmembrane region" description="Helical" evidence="9">
    <location>
        <begin position="20"/>
        <end position="40"/>
    </location>
</feature>
<name>A0A212JSB6_9BACT</name>
<dbReference type="EMBL" id="FLUM01000003">
    <property type="protein sequence ID" value="SBW02238.1"/>
    <property type="molecule type" value="Genomic_DNA"/>
</dbReference>